<sequence>MGAKNRKQAAGKTPATDRERSPLVPPHGKSNVRRPGRESKAFHGAHPNGLSSVKQRLGLTPSSLLKLSSLLFLAGLSGYLHWFHLSRLFENDRHFSHLSNLEKEMAFRTEMGLYYSYYKTIIEAPTFLEGLHMIMNDRLTEHPLVINTLKRFNLYPEVVLASWYRMYTSTMGYFGIPTKMCWSINRGEGLSPVDSCEGLGDPAYFYVTCVFLLNGVMMSLFFIYGAYLSGSRLGGIVTTLLFFFNHGESTRVMWTPPLRESFAYPFLVLQMLLLTYILRPSRTALVALGISNLCFMLPWQFAQFVLLTQVKECDMKDITLGVCFLLMFGNSMLLTSFYASSLISIWVKKAAALFAHALFAFMCIAAGFCPTSRSHHAAEALPDASHVHHGVTALLQTGLPLLSLKKITLRKSDIALSDEAVLTLHLSSCQLFGWIGERLKHQSVVLAVIAMMAVQGVANLQAQWAIIGEFSNLPQEELLDWIQENTRPDSVFAGAMPTMASVKLSTGRPIVNHPHYEDAGLRERTKLVYSMYSRMSGETVKKNLMKLGVDYFILEDSWCTRRTRPGCSMPEIWDIEDPQNVGKIPLCTHMSRSSRPYFTTVFSNDIYKVLKVPKDHR</sequence>
<evidence type="ECO:0000256" key="4">
    <source>
        <dbReference type="ARBA" id="ARBA00022679"/>
    </source>
</evidence>
<accession>A0A8C7XP15</accession>
<evidence type="ECO:0000256" key="8">
    <source>
        <dbReference type="SAM" id="MobiDB-lite"/>
    </source>
</evidence>
<evidence type="ECO:0000256" key="3">
    <source>
        <dbReference type="ARBA" id="ARBA00022676"/>
    </source>
</evidence>
<protein>
    <submittedName>
        <fullName evidence="10">Dpy-19-like 1, like (H. sapiens)</fullName>
    </submittedName>
</protein>
<proteinExistence type="inferred from homology"/>
<dbReference type="Pfam" id="PF10034">
    <property type="entry name" value="Dpy19"/>
    <property type="match status" value="2"/>
</dbReference>
<evidence type="ECO:0000313" key="11">
    <source>
        <dbReference type="Proteomes" id="UP000694383"/>
    </source>
</evidence>
<reference evidence="10" key="2">
    <citation type="submission" date="2025-09" db="UniProtKB">
        <authorList>
            <consortium name="Ensembl"/>
        </authorList>
    </citation>
    <scope>IDENTIFICATION</scope>
</reference>
<keyword evidence="7 9" id="KW-0472">Membrane</keyword>
<dbReference type="PANTHER" id="PTHR31488:SF1">
    <property type="entry name" value="C-MANNOSYLTRANSFERASE DPY19L1"/>
    <property type="match status" value="1"/>
</dbReference>
<keyword evidence="5 9" id="KW-0812">Transmembrane</keyword>
<dbReference type="PANTHER" id="PTHR31488">
    <property type="entry name" value="DPY-19-LIKE 1, LIKE (H. SAPIENS)"/>
    <property type="match status" value="1"/>
</dbReference>
<dbReference type="Proteomes" id="UP000694383">
    <property type="component" value="Unplaced"/>
</dbReference>
<evidence type="ECO:0000256" key="5">
    <source>
        <dbReference type="ARBA" id="ARBA00022692"/>
    </source>
</evidence>
<dbReference type="InterPro" id="IPR018732">
    <property type="entry name" value="Dpy-19/Dpy-19-like"/>
</dbReference>
<dbReference type="GO" id="GO:0000030">
    <property type="term" value="F:mannosyltransferase activity"/>
    <property type="evidence" value="ECO:0007669"/>
    <property type="project" value="TreeGrafter"/>
</dbReference>
<organism evidence="10 11">
    <name type="scientific">Oryzias sinensis</name>
    <name type="common">Chinese medaka</name>
    <dbReference type="NCBI Taxonomy" id="183150"/>
    <lineage>
        <taxon>Eukaryota</taxon>
        <taxon>Metazoa</taxon>
        <taxon>Chordata</taxon>
        <taxon>Craniata</taxon>
        <taxon>Vertebrata</taxon>
        <taxon>Euteleostomi</taxon>
        <taxon>Actinopterygii</taxon>
        <taxon>Neopterygii</taxon>
        <taxon>Teleostei</taxon>
        <taxon>Neoteleostei</taxon>
        <taxon>Acanthomorphata</taxon>
        <taxon>Ovalentaria</taxon>
        <taxon>Atherinomorphae</taxon>
        <taxon>Beloniformes</taxon>
        <taxon>Adrianichthyidae</taxon>
        <taxon>Oryziinae</taxon>
        <taxon>Oryzias</taxon>
    </lineage>
</organism>
<evidence type="ECO:0000313" key="10">
    <source>
        <dbReference type="Ensembl" id="ENSOSIP00000016504.1"/>
    </source>
</evidence>
<feature type="transmembrane region" description="Helical" evidence="9">
    <location>
        <begin position="64"/>
        <end position="83"/>
    </location>
</feature>
<feature type="transmembrane region" description="Helical" evidence="9">
    <location>
        <begin position="285"/>
        <end position="306"/>
    </location>
</feature>
<comment type="subcellular location">
    <subcellularLocation>
        <location evidence="1">Membrane</location>
        <topology evidence="1">Multi-pass membrane protein</topology>
    </subcellularLocation>
</comment>
<keyword evidence="3" id="KW-0328">Glycosyltransferase</keyword>
<evidence type="ECO:0000256" key="2">
    <source>
        <dbReference type="ARBA" id="ARBA00008744"/>
    </source>
</evidence>
<keyword evidence="4" id="KW-0808">Transferase</keyword>
<dbReference type="AlphaFoldDB" id="A0A8C7XP15"/>
<feature type="transmembrane region" description="Helical" evidence="9">
    <location>
        <begin position="350"/>
        <end position="368"/>
    </location>
</feature>
<evidence type="ECO:0000256" key="9">
    <source>
        <dbReference type="SAM" id="Phobius"/>
    </source>
</evidence>
<keyword evidence="11" id="KW-1185">Reference proteome</keyword>
<keyword evidence="6 9" id="KW-1133">Transmembrane helix</keyword>
<feature type="transmembrane region" description="Helical" evidence="9">
    <location>
        <begin position="262"/>
        <end position="278"/>
    </location>
</feature>
<feature type="transmembrane region" description="Helical" evidence="9">
    <location>
        <begin position="230"/>
        <end position="247"/>
    </location>
</feature>
<dbReference type="GeneTree" id="ENSGT00530000063023"/>
<dbReference type="Ensembl" id="ENSOSIT00000017452.1">
    <property type="protein sequence ID" value="ENSOSIP00000016504.1"/>
    <property type="gene ID" value="ENSOSIG00000007792.1"/>
</dbReference>
<comment type="similarity">
    <text evidence="2">Belongs to the dpy-19 family.</text>
</comment>
<evidence type="ECO:0000256" key="6">
    <source>
        <dbReference type="ARBA" id="ARBA00022989"/>
    </source>
</evidence>
<evidence type="ECO:0000256" key="7">
    <source>
        <dbReference type="ARBA" id="ARBA00023136"/>
    </source>
</evidence>
<reference evidence="10" key="1">
    <citation type="submission" date="2025-08" db="UniProtKB">
        <authorList>
            <consortium name="Ensembl"/>
        </authorList>
    </citation>
    <scope>IDENTIFICATION</scope>
</reference>
<feature type="transmembrane region" description="Helical" evidence="9">
    <location>
        <begin position="318"/>
        <end position="338"/>
    </location>
</feature>
<feature type="transmembrane region" description="Helical" evidence="9">
    <location>
        <begin position="203"/>
        <end position="223"/>
    </location>
</feature>
<name>A0A8C7XP15_9TELE</name>
<dbReference type="GO" id="GO:0005637">
    <property type="term" value="C:nuclear inner membrane"/>
    <property type="evidence" value="ECO:0007669"/>
    <property type="project" value="TreeGrafter"/>
</dbReference>
<feature type="region of interest" description="Disordered" evidence="8">
    <location>
        <begin position="1"/>
        <end position="49"/>
    </location>
</feature>
<evidence type="ECO:0000256" key="1">
    <source>
        <dbReference type="ARBA" id="ARBA00004141"/>
    </source>
</evidence>